<keyword evidence="3" id="KW-1185">Reference proteome</keyword>
<keyword evidence="1" id="KW-1133">Transmembrane helix</keyword>
<evidence type="ECO:0000313" key="3">
    <source>
        <dbReference type="Proteomes" id="UP001419084"/>
    </source>
</evidence>
<feature type="transmembrane region" description="Helical" evidence="1">
    <location>
        <begin position="140"/>
        <end position="162"/>
    </location>
</feature>
<dbReference type="RefSeq" id="WP_147325767.1">
    <property type="nucleotide sequence ID" value="NZ_BRPJ01000097.1"/>
</dbReference>
<keyword evidence="1" id="KW-0812">Transmembrane</keyword>
<evidence type="ECO:0000313" key="2">
    <source>
        <dbReference type="EMBL" id="GLB32560.1"/>
    </source>
</evidence>
<protein>
    <recommendedName>
        <fullName evidence="4">DUF2812 domain-containing protein</fullName>
    </recommendedName>
</protein>
<dbReference type="EMBL" id="BRPJ01000097">
    <property type="protein sequence ID" value="GLB32560.1"/>
    <property type="molecule type" value="Genomic_DNA"/>
</dbReference>
<evidence type="ECO:0008006" key="4">
    <source>
        <dbReference type="Google" id="ProtNLM"/>
    </source>
</evidence>
<evidence type="ECO:0000256" key="1">
    <source>
        <dbReference type="SAM" id="Phobius"/>
    </source>
</evidence>
<feature type="transmembrane region" description="Helical" evidence="1">
    <location>
        <begin position="109"/>
        <end position="128"/>
    </location>
</feature>
<proteinExistence type="predicted"/>
<name>A0ABQ5MCJ2_9FIRM</name>
<dbReference type="Proteomes" id="UP001419084">
    <property type="component" value="Unassembled WGS sequence"/>
</dbReference>
<sequence length="209" mass="24736">MLGNHIWILHLYSCLGVCDLEILYEKMSRLGLILCRSNSWADCYKVEKPIAVNYKVIPRIRNCNLSIDYDKWKLIGKNNKHYIFSSNKKDEFTDVEIDESYDNIPVSNAAFLFVFPICFLYFFERFHLIENGFNRGWLNLMFVGTADIIYIGYMGAFISELVQKREFLRGIKRIEHKHSHFWFYFVLSCIINILQAVLLCIVIYKISEL</sequence>
<reference evidence="2 3" key="1">
    <citation type="journal article" date="2024" name="Int. J. Syst. Evol. Microbiol.">
        <title>Lacrimispora brassicae sp. nov. isolated from fermented cabbage, and proposal of Clostridium indicum Gundawar et al. 2019 and Clostridium methoxybenzovorans Mechichi et al. 1999 as heterotypic synonyms of Lacrimispora amygdalina (Parshina et al. 2003) Haas and Blanchard 2020 and Lacrimispora indolis (McClung and McCoy 1957) Haas and Blanchard 2020, respectively.</title>
        <authorList>
            <person name="Kobayashi H."/>
            <person name="Tanizawa Y."/>
            <person name="Sakamoto M."/>
            <person name="Ohkuma M."/>
            <person name="Tohno M."/>
        </authorList>
    </citation>
    <scope>NUCLEOTIDE SEQUENCE [LARGE SCALE GENOMIC DNA]</scope>
    <source>
        <strain evidence="2 3">DSM 12857</strain>
    </source>
</reference>
<gene>
    <name evidence="2" type="ORF">LAD12857_44830</name>
</gene>
<keyword evidence="1" id="KW-0472">Membrane</keyword>
<organism evidence="2 3">
    <name type="scientific">Lacrimispora amygdalina</name>
    <dbReference type="NCBI Taxonomy" id="253257"/>
    <lineage>
        <taxon>Bacteria</taxon>
        <taxon>Bacillati</taxon>
        <taxon>Bacillota</taxon>
        <taxon>Clostridia</taxon>
        <taxon>Lachnospirales</taxon>
        <taxon>Lachnospiraceae</taxon>
        <taxon>Lacrimispora</taxon>
    </lineage>
</organism>
<feature type="transmembrane region" description="Helical" evidence="1">
    <location>
        <begin position="182"/>
        <end position="204"/>
    </location>
</feature>
<accession>A0ABQ5MCJ2</accession>
<comment type="caution">
    <text evidence="2">The sequence shown here is derived from an EMBL/GenBank/DDBJ whole genome shotgun (WGS) entry which is preliminary data.</text>
</comment>